<comment type="caution">
    <text evidence="2">The sequence shown here is derived from an EMBL/GenBank/DDBJ whole genome shotgun (WGS) entry which is preliminary data.</text>
</comment>
<dbReference type="AlphaFoldDB" id="A0A8K0CPQ1"/>
<sequence length="264" mass="30391">METADVFITPPKDGWDSEEDSGNEGEEGNSKTGTIRSGEIIHEEEDNIPLSELQEKVNNKNVINRAWEKSIDLPQSFASFVSPKQPQNIPSDPVADDKVRSLFDLLNSYRYLKFAEFSEQLSTDESRVPYFGRHFTKHLIRYGSKIWSLCEPFGYLMQLEPYQIQAYLQLYGTSAVGGGKPKTPKEIDNNVPDAVRYDLICILFESSLTMPRPRRPNLSRQSRNARRIRNIANERTEEEQEIAREERRVSMARLRASQSQEQVE</sequence>
<feature type="region of interest" description="Disordered" evidence="1">
    <location>
        <begin position="1"/>
        <end position="47"/>
    </location>
</feature>
<proteinExistence type="predicted"/>
<dbReference type="GO" id="GO:0043565">
    <property type="term" value="F:sequence-specific DNA binding"/>
    <property type="evidence" value="ECO:0007669"/>
    <property type="project" value="TreeGrafter"/>
</dbReference>
<dbReference type="EMBL" id="VTPC01066740">
    <property type="protein sequence ID" value="KAF2889446.1"/>
    <property type="molecule type" value="Genomic_DNA"/>
</dbReference>
<feature type="compositionally biased region" description="Acidic residues" evidence="1">
    <location>
        <begin position="16"/>
        <end position="27"/>
    </location>
</feature>
<name>A0A8K0CPQ1_IGNLU</name>
<evidence type="ECO:0000256" key="1">
    <source>
        <dbReference type="SAM" id="MobiDB-lite"/>
    </source>
</evidence>
<dbReference type="PANTHER" id="PTHR47055">
    <property type="entry name" value="DDE_TNP_1_7 DOMAIN-CONTAINING PROTEIN"/>
    <property type="match status" value="1"/>
</dbReference>
<feature type="compositionally biased region" description="Basic residues" evidence="1">
    <location>
        <begin position="212"/>
        <end position="229"/>
    </location>
</feature>
<accession>A0A8K0CPQ1</accession>
<protein>
    <recommendedName>
        <fullName evidence="4">PiggyBac transposable element-derived protein domain-containing protein</fullName>
    </recommendedName>
</protein>
<reference evidence="2" key="1">
    <citation type="submission" date="2019-08" db="EMBL/GenBank/DDBJ databases">
        <title>The genome of the North American firefly Photinus pyralis.</title>
        <authorList>
            <consortium name="Photinus pyralis genome working group"/>
            <person name="Fallon T.R."/>
            <person name="Sander Lower S.E."/>
            <person name="Weng J.-K."/>
        </authorList>
    </citation>
    <scope>NUCLEOTIDE SEQUENCE</scope>
    <source>
        <strain evidence="2">TRF0915ILg1</strain>
        <tissue evidence="2">Whole body</tissue>
    </source>
</reference>
<evidence type="ECO:0000313" key="2">
    <source>
        <dbReference type="EMBL" id="KAF2889446.1"/>
    </source>
</evidence>
<feature type="region of interest" description="Disordered" evidence="1">
    <location>
        <begin position="212"/>
        <end position="244"/>
    </location>
</feature>
<organism evidence="2 3">
    <name type="scientific">Ignelater luminosus</name>
    <name type="common">Cucubano</name>
    <name type="synonym">Pyrophorus luminosus</name>
    <dbReference type="NCBI Taxonomy" id="2038154"/>
    <lineage>
        <taxon>Eukaryota</taxon>
        <taxon>Metazoa</taxon>
        <taxon>Ecdysozoa</taxon>
        <taxon>Arthropoda</taxon>
        <taxon>Hexapoda</taxon>
        <taxon>Insecta</taxon>
        <taxon>Pterygota</taxon>
        <taxon>Neoptera</taxon>
        <taxon>Endopterygota</taxon>
        <taxon>Coleoptera</taxon>
        <taxon>Polyphaga</taxon>
        <taxon>Elateriformia</taxon>
        <taxon>Elateroidea</taxon>
        <taxon>Elateridae</taxon>
        <taxon>Agrypninae</taxon>
        <taxon>Pyrophorini</taxon>
        <taxon>Ignelater</taxon>
    </lineage>
</organism>
<keyword evidence="3" id="KW-1185">Reference proteome</keyword>
<dbReference type="PANTHER" id="PTHR47055:SF3">
    <property type="entry name" value="PHORBOL-ESTER_DAG-TYPE DOMAIN-CONTAINING PROTEIN"/>
    <property type="match status" value="1"/>
</dbReference>
<gene>
    <name evidence="2" type="ORF">ILUMI_16727</name>
</gene>
<dbReference type="InterPro" id="IPR052638">
    <property type="entry name" value="PiggyBac_TE-derived"/>
</dbReference>
<evidence type="ECO:0000313" key="3">
    <source>
        <dbReference type="Proteomes" id="UP000801492"/>
    </source>
</evidence>
<dbReference type="Proteomes" id="UP000801492">
    <property type="component" value="Unassembled WGS sequence"/>
</dbReference>
<evidence type="ECO:0008006" key="4">
    <source>
        <dbReference type="Google" id="ProtNLM"/>
    </source>
</evidence>